<dbReference type="EMBL" id="VJMJ01000045">
    <property type="protein sequence ID" value="KAF0740750.1"/>
    <property type="molecule type" value="Genomic_DNA"/>
</dbReference>
<dbReference type="Gene3D" id="1.10.287.70">
    <property type="match status" value="1"/>
</dbReference>
<dbReference type="PANTHER" id="PTHR10027:SF10">
    <property type="entry name" value="SLOWPOKE 2, ISOFORM D"/>
    <property type="match status" value="1"/>
</dbReference>
<dbReference type="GO" id="GO:0005267">
    <property type="term" value="F:potassium channel activity"/>
    <property type="evidence" value="ECO:0007669"/>
    <property type="project" value="UniProtKB-KW"/>
</dbReference>
<dbReference type="Gene3D" id="1.20.120.350">
    <property type="entry name" value="Voltage-gated potassium channels. Chain C"/>
    <property type="match status" value="1"/>
</dbReference>
<gene>
    <name evidence="16" type="ORF">Ae201684_003882</name>
</gene>
<evidence type="ECO:0000256" key="6">
    <source>
        <dbReference type="ARBA" id="ARBA00022958"/>
    </source>
</evidence>
<organism evidence="16 17">
    <name type="scientific">Aphanomyces euteiches</name>
    <dbReference type="NCBI Taxonomy" id="100861"/>
    <lineage>
        <taxon>Eukaryota</taxon>
        <taxon>Sar</taxon>
        <taxon>Stramenopiles</taxon>
        <taxon>Oomycota</taxon>
        <taxon>Saprolegniomycetes</taxon>
        <taxon>Saprolegniales</taxon>
        <taxon>Verrucalvaceae</taxon>
        <taxon>Aphanomyces</taxon>
    </lineage>
</organism>
<keyword evidence="8" id="KW-0406">Ion transport</keyword>
<accession>A0A6G0XKN2</accession>
<sequence>MSHQLRQRRQSETSAVDIELALLEADLQSPPKQYEAAHTPPRHPSDTMRYGSEYDDVSSNGLATPVVGEASHSFHRFEISSESTDRLELKISSPEIVRLVNAPHARKQTSRPPRDMMVYVPTSRDTIRACLRSSVGVYLEVTNTFLSVLCCVTYLIELYCPDVYSSWHFRQVELAATVYFALHYALHLYSEEDTCAFMLSFNGLIDLTIPPSIVMYFVSDPSAREVTIFRVLRVFRALRVLRLHSLTRSRKHGYNYEWGVFIFSIAAVTFVAAGIFHALEDYPDRDRPLQFHDSLYYILVTLSTIGYGDIVPTRVLSEFFVMGLIICVVTTVPAQISRLHALHVANHPYDGNYVSRPGRGHVIVCGHVAHDAFADFLAEFYHPTRGVISFDVVVLCDAPPSPAMSRLLSNINFANKTKYLRGSLVNDVDRQRTKLDSAEAVFVLADKDTAMSEAQDAATLLQALSIRNFADSAGCPIRVYLQMVSDAHNELSHIIGANQTINSNRIKADLVCRGVVCPGSCALILNLMQSVDQAKMRKLVPNPSPWMLEYIAGMSYQVYAILLSDAFDGHLYEDVARRFYNGFEVVLLAVYRRDSADDRPSVRLTPFGKPLRDGDIGFILATNAAVVPTIQANYSALVENEVLPPSPRSSTRAVPFISKSNLLQRLTPRNVRRVTPSPMACSPSTSDNNTIDAQLSRTIQKDLAAIRGHVVICGATRHVLPLVLLLRQMYDQIDGTNTPALVFLVDELPTAASFDQDAVLPDEIFFVRGVSTKCADLARVAVQHAKAVLLFPLASHNQDHVEDLIDYDVVTSLLCLETACDPSHAAFGKQTAAARDEVAFYAQQHDRVPLTAVQSRMRSHFPKLDPTLFQEASIQTLSHRLSFARLSMPPASSSRMKLQHGLCDLPSVAVLQRGSNMKFCRPRDGPFGGDAIPYLSPAYAAGRVFVDSRLDLVLCQAFYNPYITEILHALTGSPLEMADDDDGAPPSPLLVQADIPSDFVESAFGDLFVAMLRQNKVVLALYRYPHASLGNVIPYVLTSPAASLQIHPRDKMFLLADVVHHRRP</sequence>
<keyword evidence="3" id="KW-0633">Potassium transport</keyword>
<evidence type="ECO:0000259" key="13">
    <source>
        <dbReference type="Pfam" id="PF00520"/>
    </source>
</evidence>
<feature type="domain" description="RCK N-terminal" evidence="15">
    <location>
        <begin position="706"/>
        <end position="808"/>
    </location>
</feature>
<feature type="domain" description="RCK N-terminal" evidence="15">
    <location>
        <begin position="359"/>
        <end position="472"/>
    </location>
</feature>
<evidence type="ECO:0000313" key="16">
    <source>
        <dbReference type="EMBL" id="KAF0740750.1"/>
    </source>
</evidence>
<evidence type="ECO:0000313" key="17">
    <source>
        <dbReference type="Proteomes" id="UP000481153"/>
    </source>
</evidence>
<feature type="transmembrane region" description="Helical" evidence="12">
    <location>
        <begin position="319"/>
        <end position="336"/>
    </location>
</feature>
<evidence type="ECO:0000256" key="11">
    <source>
        <dbReference type="SAM" id="MobiDB-lite"/>
    </source>
</evidence>
<evidence type="ECO:0000256" key="7">
    <source>
        <dbReference type="ARBA" id="ARBA00022989"/>
    </source>
</evidence>
<evidence type="ECO:0000259" key="14">
    <source>
        <dbReference type="Pfam" id="PF03493"/>
    </source>
</evidence>
<feature type="transmembrane region" description="Helical" evidence="12">
    <location>
        <begin position="258"/>
        <end position="279"/>
    </location>
</feature>
<evidence type="ECO:0000256" key="1">
    <source>
        <dbReference type="ARBA" id="ARBA00004141"/>
    </source>
</evidence>
<feature type="region of interest" description="Disordered" evidence="11">
    <location>
        <begin position="29"/>
        <end position="50"/>
    </location>
</feature>
<dbReference type="AlphaFoldDB" id="A0A6G0XKN2"/>
<dbReference type="GO" id="GO:0016020">
    <property type="term" value="C:membrane"/>
    <property type="evidence" value="ECO:0007669"/>
    <property type="project" value="UniProtKB-SubCell"/>
</dbReference>
<keyword evidence="9 12" id="KW-0472">Membrane</keyword>
<proteinExistence type="predicted"/>
<evidence type="ECO:0000256" key="5">
    <source>
        <dbReference type="ARBA" id="ARBA00022826"/>
    </source>
</evidence>
<keyword evidence="7 12" id="KW-1133">Transmembrane helix</keyword>
<evidence type="ECO:0000259" key="15">
    <source>
        <dbReference type="Pfam" id="PF22614"/>
    </source>
</evidence>
<dbReference type="Pfam" id="PF00520">
    <property type="entry name" value="Ion_trans"/>
    <property type="match status" value="1"/>
</dbReference>
<name>A0A6G0XKN2_9STRA</name>
<feature type="domain" description="Ion transport" evidence="13">
    <location>
        <begin position="139"/>
        <end position="330"/>
    </location>
</feature>
<evidence type="ECO:0000256" key="2">
    <source>
        <dbReference type="ARBA" id="ARBA00022448"/>
    </source>
</evidence>
<dbReference type="PANTHER" id="PTHR10027">
    <property type="entry name" value="CALCIUM-ACTIVATED POTASSIUM CHANNEL ALPHA CHAIN"/>
    <property type="match status" value="1"/>
</dbReference>
<dbReference type="Proteomes" id="UP000481153">
    <property type="component" value="Unassembled WGS sequence"/>
</dbReference>
<comment type="subcellular location">
    <subcellularLocation>
        <location evidence="1">Membrane</location>
        <topology evidence="1">Multi-pass membrane protein</topology>
    </subcellularLocation>
</comment>
<dbReference type="InterPro" id="IPR005821">
    <property type="entry name" value="Ion_trans_dom"/>
</dbReference>
<dbReference type="InterPro" id="IPR003148">
    <property type="entry name" value="RCK_N"/>
</dbReference>
<dbReference type="Gene3D" id="3.40.50.720">
    <property type="entry name" value="NAD(P)-binding Rossmann-like Domain"/>
    <property type="match status" value="2"/>
</dbReference>
<dbReference type="Pfam" id="PF22614">
    <property type="entry name" value="Slo-like_RCK"/>
    <property type="match status" value="2"/>
</dbReference>
<dbReference type="Pfam" id="PF03493">
    <property type="entry name" value="BK_channel_a"/>
    <property type="match status" value="1"/>
</dbReference>
<dbReference type="InterPro" id="IPR003929">
    <property type="entry name" value="K_chnl_BK_asu"/>
</dbReference>
<evidence type="ECO:0000256" key="12">
    <source>
        <dbReference type="SAM" id="Phobius"/>
    </source>
</evidence>
<keyword evidence="10" id="KW-0407">Ion channel</keyword>
<evidence type="ECO:0000256" key="3">
    <source>
        <dbReference type="ARBA" id="ARBA00022538"/>
    </source>
</evidence>
<keyword evidence="6" id="KW-0630">Potassium</keyword>
<keyword evidence="17" id="KW-1185">Reference proteome</keyword>
<dbReference type="VEuPathDB" id="FungiDB:AeMF1_012783"/>
<comment type="caution">
    <text evidence="16">The sequence shown here is derived from an EMBL/GenBank/DDBJ whole genome shotgun (WGS) entry which is preliminary data.</text>
</comment>
<feature type="domain" description="Calcium-activated potassium channel BK alpha subunit" evidence="14">
    <location>
        <begin position="499"/>
        <end position="590"/>
    </location>
</feature>
<feature type="transmembrane region" description="Helical" evidence="12">
    <location>
        <begin position="294"/>
        <end position="312"/>
    </location>
</feature>
<evidence type="ECO:0000256" key="4">
    <source>
        <dbReference type="ARBA" id="ARBA00022692"/>
    </source>
</evidence>
<dbReference type="InterPro" id="IPR047871">
    <property type="entry name" value="K_chnl_Slo-like"/>
</dbReference>
<dbReference type="InterPro" id="IPR027359">
    <property type="entry name" value="Volt_channel_dom_sf"/>
</dbReference>
<evidence type="ECO:0000256" key="10">
    <source>
        <dbReference type="ARBA" id="ARBA00023303"/>
    </source>
</evidence>
<keyword evidence="5" id="KW-0631">Potassium channel</keyword>
<evidence type="ECO:0008006" key="18">
    <source>
        <dbReference type="Google" id="ProtNLM"/>
    </source>
</evidence>
<dbReference type="SUPFAM" id="SSF81324">
    <property type="entry name" value="Voltage-gated potassium channels"/>
    <property type="match status" value="1"/>
</dbReference>
<evidence type="ECO:0000256" key="8">
    <source>
        <dbReference type="ARBA" id="ARBA00023065"/>
    </source>
</evidence>
<protein>
    <recommendedName>
        <fullName evidence="18">Calcium-activated potassium channel BK alpha subunit domain-containing protein</fullName>
    </recommendedName>
</protein>
<keyword evidence="4 12" id="KW-0812">Transmembrane</keyword>
<evidence type="ECO:0000256" key="9">
    <source>
        <dbReference type="ARBA" id="ARBA00023136"/>
    </source>
</evidence>
<keyword evidence="2" id="KW-0813">Transport</keyword>
<reference evidence="16 17" key="1">
    <citation type="submission" date="2019-07" db="EMBL/GenBank/DDBJ databases">
        <title>Genomics analysis of Aphanomyces spp. identifies a new class of oomycete effector associated with host adaptation.</title>
        <authorList>
            <person name="Gaulin E."/>
        </authorList>
    </citation>
    <scope>NUCLEOTIDE SEQUENCE [LARGE SCALE GENOMIC DNA]</scope>
    <source>
        <strain evidence="16 17">ATCC 201684</strain>
    </source>
</reference>